<evidence type="ECO:0000256" key="1">
    <source>
        <dbReference type="SAM" id="MobiDB-lite"/>
    </source>
</evidence>
<gene>
    <name evidence="3" type="ORF">AC578_1879</name>
</gene>
<sequence>MAAQNESRESRDLDRKLEGGEAEPASPPSKPEPPLKNDIHPAFYIALWISLSASVILFNKWVLHTAKFEFRKSLQKQNAACALPCASRVHSQILQLCSSAIAFSMQKPFYRQQLGSRLADSI</sequence>
<evidence type="ECO:0000313" key="3">
    <source>
        <dbReference type="EMBL" id="KXS97014.1"/>
    </source>
</evidence>
<dbReference type="OrthoDB" id="6418713at2759"/>
<dbReference type="EMBL" id="LFZN01000156">
    <property type="protein sequence ID" value="KXS97014.1"/>
    <property type="molecule type" value="Genomic_DNA"/>
</dbReference>
<accession>A0A139H3J6</accession>
<keyword evidence="2" id="KW-0472">Membrane</keyword>
<name>A0A139H3J6_9PEZI</name>
<organism evidence="3 4">
    <name type="scientific">Pseudocercospora eumusae</name>
    <dbReference type="NCBI Taxonomy" id="321146"/>
    <lineage>
        <taxon>Eukaryota</taxon>
        <taxon>Fungi</taxon>
        <taxon>Dikarya</taxon>
        <taxon>Ascomycota</taxon>
        <taxon>Pezizomycotina</taxon>
        <taxon>Dothideomycetes</taxon>
        <taxon>Dothideomycetidae</taxon>
        <taxon>Mycosphaerellales</taxon>
        <taxon>Mycosphaerellaceae</taxon>
        <taxon>Pseudocercospora</taxon>
    </lineage>
</organism>
<protein>
    <submittedName>
        <fullName evidence="3">Uncharacterized protein</fullName>
    </submittedName>
</protein>
<keyword evidence="2" id="KW-0812">Transmembrane</keyword>
<evidence type="ECO:0000256" key="2">
    <source>
        <dbReference type="SAM" id="Phobius"/>
    </source>
</evidence>
<feature type="transmembrane region" description="Helical" evidence="2">
    <location>
        <begin position="42"/>
        <end position="63"/>
    </location>
</feature>
<proteinExistence type="predicted"/>
<reference evidence="3 4" key="1">
    <citation type="submission" date="2015-07" db="EMBL/GenBank/DDBJ databases">
        <title>Comparative genomics of the Sigatoka disease complex on banana suggests a link between parallel evolutionary changes in Pseudocercospora fijiensis and Pseudocercospora eumusae and increased virulence on the banana host.</title>
        <authorList>
            <person name="Chang T.-C."/>
            <person name="Salvucci A."/>
            <person name="Crous P.W."/>
            <person name="Stergiopoulos I."/>
        </authorList>
    </citation>
    <scope>NUCLEOTIDE SEQUENCE [LARGE SCALE GENOMIC DNA]</scope>
    <source>
        <strain evidence="3 4">CBS 114824</strain>
    </source>
</reference>
<feature type="region of interest" description="Disordered" evidence="1">
    <location>
        <begin position="1"/>
        <end position="35"/>
    </location>
</feature>
<keyword evidence="2" id="KW-1133">Transmembrane helix</keyword>
<comment type="caution">
    <text evidence="3">The sequence shown here is derived from an EMBL/GenBank/DDBJ whole genome shotgun (WGS) entry which is preliminary data.</text>
</comment>
<dbReference type="AlphaFoldDB" id="A0A139H3J6"/>
<dbReference type="Proteomes" id="UP000070133">
    <property type="component" value="Unassembled WGS sequence"/>
</dbReference>
<keyword evidence="4" id="KW-1185">Reference proteome</keyword>
<evidence type="ECO:0000313" key="4">
    <source>
        <dbReference type="Proteomes" id="UP000070133"/>
    </source>
</evidence>
<feature type="compositionally biased region" description="Basic and acidic residues" evidence="1">
    <location>
        <begin position="1"/>
        <end position="19"/>
    </location>
</feature>